<proteinExistence type="predicted"/>
<dbReference type="CDD" id="cd03784">
    <property type="entry name" value="GT1_Gtf-like"/>
    <property type="match status" value="1"/>
</dbReference>
<evidence type="ECO:0000313" key="4">
    <source>
        <dbReference type="Proteomes" id="UP000675781"/>
    </source>
</evidence>
<gene>
    <name evidence="3" type="ORF">KDL01_26710</name>
</gene>
<dbReference type="GO" id="GO:0008194">
    <property type="term" value="F:UDP-glycosyltransferase activity"/>
    <property type="evidence" value="ECO:0007669"/>
    <property type="project" value="InterPro"/>
</dbReference>
<comment type="caution">
    <text evidence="3">The sequence shown here is derived from an EMBL/GenBank/DDBJ whole genome shotgun (WGS) entry which is preliminary data.</text>
</comment>
<dbReference type="Pfam" id="PF06722">
    <property type="entry name" value="EryCIII-like_C"/>
    <property type="match status" value="1"/>
</dbReference>
<dbReference type="GO" id="GO:0016758">
    <property type="term" value="F:hexosyltransferase activity"/>
    <property type="evidence" value="ECO:0007669"/>
    <property type="project" value="UniProtKB-ARBA"/>
</dbReference>
<dbReference type="SUPFAM" id="SSF53756">
    <property type="entry name" value="UDP-Glycosyltransferase/glycogen phosphorylase"/>
    <property type="match status" value="1"/>
</dbReference>
<evidence type="ECO:0000313" key="3">
    <source>
        <dbReference type="EMBL" id="MBR7836898.1"/>
    </source>
</evidence>
<dbReference type="EMBL" id="JAGSOG010000168">
    <property type="protein sequence ID" value="MBR7836898.1"/>
    <property type="molecule type" value="Genomic_DNA"/>
</dbReference>
<dbReference type="GO" id="GO:0017000">
    <property type="term" value="P:antibiotic biosynthetic process"/>
    <property type="evidence" value="ECO:0007669"/>
    <property type="project" value="UniProtKB-ARBA"/>
</dbReference>
<keyword evidence="4" id="KW-1185">Reference proteome</keyword>
<dbReference type="InterPro" id="IPR010610">
    <property type="entry name" value="EryCIII-like_C"/>
</dbReference>
<dbReference type="InterPro" id="IPR002213">
    <property type="entry name" value="UDP_glucos_trans"/>
</dbReference>
<organism evidence="3 4">
    <name type="scientific">Actinospica durhamensis</name>
    <dbReference type="NCBI Taxonomy" id="1508375"/>
    <lineage>
        <taxon>Bacteria</taxon>
        <taxon>Bacillati</taxon>
        <taxon>Actinomycetota</taxon>
        <taxon>Actinomycetes</taxon>
        <taxon>Catenulisporales</taxon>
        <taxon>Actinospicaceae</taxon>
        <taxon>Actinospica</taxon>
    </lineage>
</organism>
<evidence type="ECO:0000259" key="2">
    <source>
        <dbReference type="Pfam" id="PF06722"/>
    </source>
</evidence>
<feature type="region of interest" description="Disordered" evidence="1">
    <location>
        <begin position="53"/>
        <end position="86"/>
    </location>
</feature>
<dbReference type="PANTHER" id="PTHR48050">
    <property type="entry name" value="STEROL 3-BETA-GLUCOSYLTRANSFERASE"/>
    <property type="match status" value="1"/>
</dbReference>
<dbReference type="PANTHER" id="PTHR48050:SF13">
    <property type="entry name" value="STEROL 3-BETA-GLUCOSYLTRANSFERASE UGT80A2"/>
    <property type="match status" value="1"/>
</dbReference>
<dbReference type="Gene3D" id="3.40.50.2000">
    <property type="entry name" value="Glycogen Phosphorylase B"/>
    <property type="match status" value="2"/>
</dbReference>
<dbReference type="InterPro" id="IPR050426">
    <property type="entry name" value="Glycosyltransferase_28"/>
</dbReference>
<name>A0A941EUW8_9ACTN</name>
<dbReference type="RefSeq" id="WP_212531370.1">
    <property type="nucleotide sequence ID" value="NZ_JAGSOG010000168.1"/>
</dbReference>
<reference evidence="3" key="1">
    <citation type="submission" date="2021-04" db="EMBL/GenBank/DDBJ databases">
        <title>Genome based classification of Actinospica acidithermotolerans sp. nov., an actinobacterium isolated from an Indonesian hot spring.</title>
        <authorList>
            <person name="Kusuma A.B."/>
            <person name="Putra K.E."/>
            <person name="Nafisah S."/>
            <person name="Loh J."/>
            <person name="Nouioui I."/>
            <person name="Goodfellow M."/>
        </authorList>
    </citation>
    <scope>NUCLEOTIDE SEQUENCE</scope>
    <source>
        <strain evidence="3">CSCA 57</strain>
    </source>
</reference>
<sequence>MRILFTFIGGSGHLRPLFPFAHAAQAAGHTVAVAGSGSQQDAIASAGFTALATSEPRPPKADQEEDPLTAPDPQREERTMREGFAGNGARRHARVVRKIALDWKPDVIVRDEVDFGTAIAAESLGIPCATVIVLLAGGLIRPDTVAEPLDALRAEYGLSPDPDLAKLHGDLVIMPGPPSLRDPRYALPAGTFWCRPDHAIPQAAGSGTSSTSGAGRRPRVYFTLGTIDTFRELFDKVLTAARTIPIDLTVTVGPRLDPASFGPQPDNVRIERFIPQDEILPTCDLVIAHGGSGTLIGALAHGLPSILFPLGADQPHNAERCVALGTARELDPMAFTPKDVADAILELTGEETGAPYHRAARAAQAEINALPGPNDALAMIERLVSSPGSHLIARDH</sequence>
<protein>
    <submittedName>
        <fullName evidence="3">Glycosyltransferase family 1 protein</fullName>
    </submittedName>
</protein>
<accession>A0A941EUW8</accession>
<feature type="domain" description="Erythromycin biosynthesis protein CIII-like C-terminal" evidence="2">
    <location>
        <begin position="263"/>
        <end position="379"/>
    </location>
</feature>
<dbReference type="Proteomes" id="UP000675781">
    <property type="component" value="Unassembled WGS sequence"/>
</dbReference>
<evidence type="ECO:0000256" key="1">
    <source>
        <dbReference type="SAM" id="MobiDB-lite"/>
    </source>
</evidence>
<dbReference type="AlphaFoldDB" id="A0A941EUW8"/>